<feature type="region of interest" description="Disordered" evidence="1">
    <location>
        <begin position="52"/>
        <end position="75"/>
    </location>
</feature>
<dbReference type="AlphaFoldDB" id="A0A426ZTU0"/>
<protein>
    <recommendedName>
        <fullName evidence="5">Secreted protein</fullName>
    </recommendedName>
</protein>
<dbReference type="Proteomes" id="UP000287651">
    <property type="component" value="Unassembled WGS sequence"/>
</dbReference>
<accession>A0A426ZTU0</accession>
<comment type="caution">
    <text evidence="3">The sequence shown here is derived from an EMBL/GenBank/DDBJ whole genome shotgun (WGS) entry which is preliminary data.</text>
</comment>
<evidence type="ECO:0000313" key="4">
    <source>
        <dbReference type="Proteomes" id="UP000287651"/>
    </source>
</evidence>
<gene>
    <name evidence="3" type="ORF">B296_00022732</name>
</gene>
<evidence type="ECO:0008006" key="5">
    <source>
        <dbReference type="Google" id="ProtNLM"/>
    </source>
</evidence>
<reference evidence="3 4" key="1">
    <citation type="journal article" date="2014" name="Agronomy (Basel)">
        <title>A Draft Genome Sequence for Ensete ventricosum, the Drought-Tolerant Tree Against Hunger.</title>
        <authorList>
            <person name="Harrison J."/>
            <person name="Moore K.A."/>
            <person name="Paszkiewicz K."/>
            <person name="Jones T."/>
            <person name="Grant M."/>
            <person name="Ambacheew D."/>
            <person name="Muzemil S."/>
            <person name="Studholme D.J."/>
        </authorList>
    </citation>
    <scope>NUCLEOTIDE SEQUENCE [LARGE SCALE GENOMIC DNA]</scope>
</reference>
<evidence type="ECO:0000256" key="1">
    <source>
        <dbReference type="SAM" id="MobiDB-lite"/>
    </source>
</evidence>
<keyword evidence="2" id="KW-0732">Signal</keyword>
<proteinExistence type="predicted"/>
<sequence length="75" mass="8278">MGNLHASHLLLPLASPLVSWLLPSNSPLLWSPKSLPILAPFDRLQLSPIIRDRTRHQLQPPPVAGASQWTADEGR</sequence>
<feature type="chain" id="PRO_5019333293" description="Secreted protein" evidence="2">
    <location>
        <begin position="21"/>
        <end position="75"/>
    </location>
</feature>
<evidence type="ECO:0000256" key="2">
    <source>
        <dbReference type="SAM" id="SignalP"/>
    </source>
</evidence>
<name>A0A426ZTU0_ENSVE</name>
<feature type="signal peptide" evidence="2">
    <location>
        <begin position="1"/>
        <end position="20"/>
    </location>
</feature>
<evidence type="ECO:0000313" key="3">
    <source>
        <dbReference type="EMBL" id="RRT67437.1"/>
    </source>
</evidence>
<dbReference type="EMBL" id="AMZH03005045">
    <property type="protein sequence ID" value="RRT67437.1"/>
    <property type="molecule type" value="Genomic_DNA"/>
</dbReference>
<organism evidence="3 4">
    <name type="scientific">Ensete ventricosum</name>
    <name type="common">Abyssinian banana</name>
    <name type="synonym">Musa ensete</name>
    <dbReference type="NCBI Taxonomy" id="4639"/>
    <lineage>
        <taxon>Eukaryota</taxon>
        <taxon>Viridiplantae</taxon>
        <taxon>Streptophyta</taxon>
        <taxon>Embryophyta</taxon>
        <taxon>Tracheophyta</taxon>
        <taxon>Spermatophyta</taxon>
        <taxon>Magnoliopsida</taxon>
        <taxon>Liliopsida</taxon>
        <taxon>Zingiberales</taxon>
        <taxon>Musaceae</taxon>
        <taxon>Ensete</taxon>
    </lineage>
</organism>